<dbReference type="GO" id="GO:0098894">
    <property type="term" value="C:extrinsic component of presynaptic endocytic zone membrane"/>
    <property type="evidence" value="ECO:0007669"/>
    <property type="project" value="TreeGrafter"/>
</dbReference>
<comment type="similarity">
    <text evidence="2">Belongs to the PICALM/SNAP91 family.</text>
</comment>
<dbReference type="SUPFAM" id="SSF89009">
    <property type="entry name" value="GAT-like domain"/>
    <property type="match status" value="1"/>
</dbReference>
<dbReference type="InterPro" id="IPR013809">
    <property type="entry name" value="ENTH"/>
</dbReference>
<dbReference type="GO" id="GO:0008021">
    <property type="term" value="C:synaptic vesicle"/>
    <property type="evidence" value="ECO:0007669"/>
    <property type="project" value="TreeGrafter"/>
</dbReference>
<evidence type="ECO:0000256" key="4">
    <source>
        <dbReference type="ARBA" id="ARBA00022553"/>
    </source>
</evidence>
<dbReference type="FunFam" id="1.25.40.90:FF:000001">
    <property type="entry name" value="phosphatidylinositol-binding clathrin assembly protein-like isoform X1"/>
    <property type="match status" value="1"/>
</dbReference>
<dbReference type="GO" id="GO:0030136">
    <property type="term" value="C:clathrin-coated vesicle"/>
    <property type="evidence" value="ECO:0007669"/>
    <property type="project" value="InterPro"/>
</dbReference>
<dbReference type="EMBL" id="FR904441">
    <property type="protein sequence ID" value="CDQ63413.1"/>
    <property type="molecule type" value="Genomic_DNA"/>
</dbReference>
<evidence type="ECO:0000256" key="5">
    <source>
        <dbReference type="ARBA" id="ARBA00023136"/>
    </source>
</evidence>
<dbReference type="GO" id="GO:0005905">
    <property type="term" value="C:clathrin-coated pit"/>
    <property type="evidence" value="ECO:0007669"/>
    <property type="project" value="TreeGrafter"/>
</dbReference>
<dbReference type="SMART" id="SM00273">
    <property type="entry name" value="ENTH"/>
    <property type="match status" value="1"/>
</dbReference>
<proteinExistence type="inferred from homology"/>
<dbReference type="Proteomes" id="UP000193380">
    <property type="component" value="Unassembled WGS sequence"/>
</dbReference>
<sequence length="335" mass="38016">MSGQSITDRIAAAQHSMTGSAISKAVCKATTHEVSGPKKKHLDYLIHCTNELNVSVPHLADTLFERTANNSWVVVFKSLITTHHLMMYGNERLIQYLASRNTLFNLSNFLDKGALQGYDMSTFIRRYSRYLNEKALSYRLVAVDFTKMKRGVDGMMRTMTVDKLIKTLPIIQNQLDALLDFQANSNELTNGVINSAFLLLFKDSIRLFAAYNEGVINMLEKYFDMKKNQCKDALEIYKTFLNRMTKLSEFLKVAEVMFPCLACVEERKVSDRSSRKVGLFSSPLRLSVPLLPCVCVCVCVTARFWVCVFSQFFYTMLFSLGKVLLLHPPLSQSGP</sequence>
<dbReference type="GO" id="GO:0016185">
    <property type="term" value="P:synaptic vesicle budding from presynaptic endocytic zone membrane"/>
    <property type="evidence" value="ECO:0007669"/>
    <property type="project" value="TreeGrafter"/>
</dbReference>
<reference evidence="7" key="1">
    <citation type="journal article" date="2014" name="Nat. Commun.">
        <title>The rainbow trout genome provides novel insights into evolution after whole-genome duplication in vertebrates.</title>
        <authorList>
            <person name="Berthelot C."/>
            <person name="Brunet F."/>
            <person name="Chalopin D."/>
            <person name="Juanchich A."/>
            <person name="Bernard M."/>
            <person name="Noel B."/>
            <person name="Bento P."/>
            <person name="Da Silva C."/>
            <person name="Labadie K."/>
            <person name="Alberti A."/>
            <person name="Aury J.M."/>
            <person name="Louis A."/>
            <person name="Dehais P."/>
            <person name="Bardou P."/>
            <person name="Montfort J."/>
            <person name="Klopp C."/>
            <person name="Cabau C."/>
            <person name="Gaspin C."/>
            <person name="Thorgaard G.H."/>
            <person name="Boussaha M."/>
            <person name="Quillet E."/>
            <person name="Guyomard R."/>
            <person name="Galiana D."/>
            <person name="Bobe J."/>
            <person name="Volff J.N."/>
            <person name="Genet C."/>
            <person name="Wincker P."/>
            <person name="Jaillon O."/>
            <person name="Roest Crollius H."/>
            <person name="Guiguen Y."/>
        </authorList>
    </citation>
    <scope>NUCLEOTIDE SEQUENCE [LARGE SCALE GENOMIC DNA]</scope>
</reference>
<dbReference type="PANTHER" id="PTHR22951:SF11">
    <property type="entry name" value="ENTH DOMAIN-CONTAINING PROTEIN"/>
    <property type="match status" value="1"/>
</dbReference>
<evidence type="ECO:0000256" key="2">
    <source>
        <dbReference type="ARBA" id="ARBA00008011"/>
    </source>
</evidence>
<dbReference type="InterPro" id="IPR045192">
    <property type="entry name" value="AP180-like"/>
</dbReference>
<name>A0A060W7Y2_ONCMY</name>
<evidence type="ECO:0000313" key="8">
    <source>
        <dbReference type="Proteomes" id="UP000193380"/>
    </source>
</evidence>
<dbReference type="Pfam" id="PF07651">
    <property type="entry name" value="ANTH"/>
    <property type="match status" value="1"/>
</dbReference>
<dbReference type="GO" id="GO:0005545">
    <property type="term" value="F:1-phosphatidylinositol binding"/>
    <property type="evidence" value="ECO:0007669"/>
    <property type="project" value="InterPro"/>
</dbReference>
<dbReference type="PROSITE" id="PS50942">
    <property type="entry name" value="ENTH"/>
    <property type="match status" value="1"/>
</dbReference>
<keyword evidence="4" id="KW-0597">Phosphoprotein</keyword>
<dbReference type="GO" id="GO:0005546">
    <property type="term" value="F:phosphatidylinositol-4,5-bisphosphate binding"/>
    <property type="evidence" value="ECO:0007669"/>
    <property type="project" value="TreeGrafter"/>
</dbReference>
<dbReference type="GO" id="GO:0048268">
    <property type="term" value="P:clathrin coat assembly"/>
    <property type="evidence" value="ECO:0007669"/>
    <property type="project" value="InterPro"/>
</dbReference>
<comment type="subcellular location">
    <subcellularLocation>
        <location evidence="1">Cell membrane</location>
    </subcellularLocation>
</comment>
<dbReference type="SUPFAM" id="SSF48464">
    <property type="entry name" value="ENTH/VHS domain"/>
    <property type="match status" value="1"/>
</dbReference>
<evidence type="ECO:0000313" key="7">
    <source>
        <dbReference type="EMBL" id="CDQ63413.1"/>
    </source>
</evidence>
<dbReference type="CDD" id="cd16985">
    <property type="entry name" value="ANTH_N_AP180"/>
    <property type="match status" value="1"/>
</dbReference>
<reference evidence="7" key="2">
    <citation type="submission" date="2014-03" db="EMBL/GenBank/DDBJ databases">
        <authorList>
            <person name="Genoscope - CEA"/>
        </authorList>
    </citation>
    <scope>NUCLEOTIDE SEQUENCE</scope>
</reference>
<dbReference type="GO" id="GO:0000149">
    <property type="term" value="F:SNARE binding"/>
    <property type="evidence" value="ECO:0007669"/>
    <property type="project" value="TreeGrafter"/>
</dbReference>
<keyword evidence="5" id="KW-0472">Membrane</keyword>
<organism evidence="7 8">
    <name type="scientific">Oncorhynchus mykiss</name>
    <name type="common">Rainbow trout</name>
    <name type="synonym">Salmo gairdneri</name>
    <dbReference type="NCBI Taxonomy" id="8022"/>
    <lineage>
        <taxon>Eukaryota</taxon>
        <taxon>Metazoa</taxon>
        <taxon>Chordata</taxon>
        <taxon>Craniata</taxon>
        <taxon>Vertebrata</taxon>
        <taxon>Euteleostomi</taxon>
        <taxon>Actinopterygii</taxon>
        <taxon>Neopterygii</taxon>
        <taxon>Teleostei</taxon>
        <taxon>Protacanthopterygii</taxon>
        <taxon>Salmoniformes</taxon>
        <taxon>Salmonidae</taxon>
        <taxon>Salmoninae</taxon>
        <taxon>Oncorhynchus</taxon>
    </lineage>
</organism>
<feature type="domain" description="ENTH" evidence="6">
    <location>
        <begin position="14"/>
        <end position="145"/>
    </location>
</feature>
<dbReference type="GO" id="GO:0072583">
    <property type="term" value="P:clathrin-dependent endocytosis"/>
    <property type="evidence" value="ECO:0007669"/>
    <property type="project" value="InterPro"/>
</dbReference>
<accession>A0A060W7Y2</accession>
<evidence type="ECO:0000259" key="6">
    <source>
        <dbReference type="PROSITE" id="PS50942"/>
    </source>
</evidence>
<dbReference type="Gene3D" id="1.20.58.150">
    <property type="entry name" value="ANTH domain"/>
    <property type="match status" value="1"/>
</dbReference>
<dbReference type="InterPro" id="IPR008942">
    <property type="entry name" value="ENTH_VHS"/>
</dbReference>
<dbReference type="Gene3D" id="1.25.40.90">
    <property type="match status" value="1"/>
</dbReference>
<dbReference type="PaxDb" id="8022-A0A060W7Y2"/>
<evidence type="ECO:0000256" key="1">
    <source>
        <dbReference type="ARBA" id="ARBA00004236"/>
    </source>
</evidence>
<protein>
    <recommendedName>
        <fullName evidence="6">ENTH domain-containing protein</fullName>
    </recommendedName>
</protein>
<dbReference type="PANTHER" id="PTHR22951">
    <property type="entry name" value="CLATHRIN ASSEMBLY PROTEIN"/>
    <property type="match status" value="1"/>
</dbReference>
<dbReference type="InterPro" id="IPR014712">
    <property type="entry name" value="ANTH_dom_sf"/>
</dbReference>
<dbReference type="AlphaFoldDB" id="A0A060W7Y2"/>
<dbReference type="GO" id="GO:0032050">
    <property type="term" value="F:clathrin heavy chain binding"/>
    <property type="evidence" value="ECO:0007669"/>
    <property type="project" value="TreeGrafter"/>
</dbReference>
<evidence type="ECO:0000256" key="3">
    <source>
        <dbReference type="ARBA" id="ARBA00022475"/>
    </source>
</evidence>
<dbReference type="InterPro" id="IPR011417">
    <property type="entry name" value="ANTH_dom"/>
</dbReference>
<gene>
    <name evidence="7" type="ORF">GSONMT00069150001</name>
</gene>
<keyword evidence="3" id="KW-1003">Cell membrane</keyword>
<dbReference type="STRING" id="8022.A0A060W7Y2"/>